<evidence type="ECO:0000313" key="1">
    <source>
        <dbReference type="EMBL" id="KAG5177769.1"/>
    </source>
</evidence>
<comment type="caution">
    <text evidence="1">The sequence shown here is derived from an EMBL/GenBank/DDBJ whole genome shotgun (WGS) entry which is preliminary data.</text>
</comment>
<organism evidence="1 2">
    <name type="scientific">Tribonema minus</name>
    <dbReference type="NCBI Taxonomy" id="303371"/>
    <lineage>
        <taxon>Eukaryota</taxon>
        <taxon>Sar</taxon>
        <taxon>Stramenopiles</taxon>
        <taxon>Ochrophyta</taxon>
        <taxon>PX clade</taxon>
        <taxon>Xanthophyceae</taxon>
        <taxon>Tribonematales</taxon>
        <taxon>Tribonemataceae</taxon>
        <taxon>Tribonema</taxon>
    </lineage>
</organism>
<reference evidence="1" key="1">
    <citation type="submission" date="2021-02" db="EMBL/GenBank/DDBJ databases">
        <title>First Annotated Genome of the Yellow-green Alga Tribonema minus.</title>
        <authorList>
            <person name="Mahan K.M."/>
        </authorList>
    </citation>
    <scope>NUCLEOTIDE SEQUENCE</scope>
    <source>
        <strain evidence="1">UTEX B ZZ1240</strain>
    </source>
</reference>
<gene>
    <name evidence="1" type="ORF">JKP88DRAFT_248659</name>
</gene>
<protein>
    <submittedName>
        <fullName evidence="1">Uncharacterized protein</fullName>
    </submittedName>
</protein>
<dbReference type="PROSITE" id="PS51257">
    <property type="entry name" value="PROKAR_LIPOPROTEIN"/>
    <property type="match status" value="1"/>
</dbReference>
<name>A0A835YVA5_9STRA</name>
<keyword evidence="2" id="KW-1185">Reference proteome</keyword>
<dbReference type="EMBL" id="JAFCMP010000522">
    <property type="protein sequence ID" value="KAG5177769.1"/>
    <property type="molecule type" value="Genomic_DNA"/>
</dbReference>
<accession>A0A835YVA5</accession>
<dbReference type="AlphaFoldDB" id="A0A835YVA5"/>
<evidence type="ECO:0000313" key="2">
    <source>
        <dbReference type="Proteomes" id="UP000664859"/>
    </source>
</evidence>
<dbReference type="Proteomes" id="UP000664859">
    <property type="component" value="Unassembled WGS sequence"/>
</dbReference>
<sequence>MYSKFDPKIVIFASAPAVSAGAATVTSCVAPPSTPTPSVVKPWKTAPCSTMWNGTSACSERDMSLKPPSRPRSWGELWVAMCKERSFVTTRQESFHVLFKSIGTAPVAGATAVTCSSNLAPHPQLRMCPPQVLYAGDAVPSTVKLREDGWCNLSDLCDHRDSLLSPIWLEFNNVGLCQRLRSPIAVALPTVVAAAAIVMEERQWPRAPHFVPFKTHNTPTFDTLTSFLDDIGEVLSSVHVPCFDMRTTPRHLVYKKQIHNVGPHDYAPGYQHILNDKLVSQLSQRALARRASPRTPTVLRAIAEYLVHIAPGAPMQAWQALQQLQQADGVAPVSTCLEAIMQGLALQDTATAAAGGAAARSVDATYLQHRTQFERQHTELQGSVAEMRRAIAAERCSLSELQRDKEAAVSRRHSVVQDLTSTHSTARQRLHLRKCVSSCSKRILDDDSLQQILNWYAEANRAAACFSKYCRCLALLMGAAVVNACLLTNIIDMKKPFEAARQLAP</sequence>
<proteinExistence type="predicted"/>